<keyword evidence="2" id="KW-1185">Reference proteome</keyword>
<dbReference type="AlphaFoldDB" id="A0AAU9U0P1"/>
<reference evidence="1" key="1">
    <citation type="submission" date="2022-03" db="EMBL/GenBank/DDBJ databases">
        <authorList>
            <person name="Tunstrom K."/>
        </authorList>
    </citation>
    <scope>NUCLEOTIDE SEQUENCE</scope>
</reference>
<evidence type="ECO:0000313" key="1">
    <source>
        <dbReference type="EMBL" id="CAH2091653.1"/>
    </source>
</evidence>
<sequence>MTTEKVTDFRKQSEIQYGVGFRGRLDAGSNFTREILRDMQTAEVKKVADAVPRLQDDSNGLGILRGTELADSNRVYSSTNERKRYVPKPHLNKVFTTHFSK</sequence>
<dbReference type="EMBL" id="CAKOGL010000011">
    <property type="protein sequence ID" value="CAH2091653.1"/>
    <property type="molecule type" value="Genomic_DNA"/>
</dbReference>
<proteinExistence type="predicted"/>
<evidence type="ECO:0000313" key="2">
    <source>
        <dbReference type="Proteomes" id="UP001153954"/>
    </source>
</evidence>
<gene>
    <name evidence="1" type="ORF">EEDITHA_LOCUS7500</name>
</gene>
<accession>A0AAU9U0P1</accession>
<protein>
    <submittedName>
        <fullName evidence="1">Uncharacterized protein</fullName>
    </submittedName>
</protein>
<name>A0AAU9U0P1_EUPED</name>
<comment type="caution">
    <text evidence="1">The sequence shown here is derived from an EMBL/GenBank/DDBJ whole genome shotgun (WGS) entry which is preliminary data.</text>
</comment>
<organism evidence="1 2">
    <name type="scientific">Euphydryas editha</name>
    <name type="common">Edith's checkerspot</name>
    <dbReference type="NCBI Taxonomy" id="104508"/>
    <lineage>
        <taxon>Eukaryota</taxon>
        <taxon>Metazoa</taxon>
        <taxon>Ecdysozoa</taxon>
        <taxon>Arthropoda</taxon>
        <taxon>Hexapoda</taxon>
        <taxon>Insecta</taxon>
        <taxon>Pterygota</taxon>
        <taxon>Neoptera</taxon>
        <taxon>Endopterygota</taxon>
        <taxon>Lepidoptera</taxon>
        <taxon>Glossata</taxon>
        <taxon>Ditrysia</taxon>
        <taxon>Papilionoidea</taxon>
        <taxon>Nymphalidae</taxon>
        <taxon>Nymphalinae</taxon>
        <taxon>Euphydryas</taxon>
    </lineage>
</organism>
<dbReference type="Proteomes" id="UP001153954">
    <property type="component" value="Unassembled WGS sequence"/>
</dbReference>